<dbReference type="PROSITE" id="PS50082">
    <property type="entry name" value="WD_REPEATS_2"/>
    <property type="match status" value="4"/>
</dbReference>
<feature type="repeat" description="WD" evidence="3">
    <location>
        <begin position="61"/>
        <end position="92"/>
    </location>
</feature>
<dbReference type="PROSITE" id="PS50294">
    <property type="entry name" value="WD_REPEATS_REGION"/>
    <property type="match status" value="3"/>
</dbReference>
<proteinExistence type="predicted"/>
<feature type="repeat" description="WD" evidence="3">
    <location>
        <begin position="321"/>
        <end position="358"/>
    </location>
</feature>
<comment type="caution">
    <text evidence="4">The sequence shown here is derived from an EMBL/GenBank/DDBJ whole genome shotgun (WGS) entry which is preliminary data.</text>
</comment>
<sequence length="358" mass="39578">MNSSTLKSQEFKPHFSDTLSDYITDLAWSPDGETLAVTTSNGEVSLWRDRELEHLQIEYLQIGNGESVDCLAFSHDGQFLAVGGQDGRVKVWRNNQLIATLENAPLWIDRLSWSPVNNHLAFGLGRYLQVWNPETGQILAKLNFANSSVLGIDWSCDGKYIAASGHRGIKVWDYQNPKEEPYIFDIPSATIAMGWSPDGKYIASCNMGNTLTVVEAKLLLSRQDPDPWVMRGFPGKVRELTWSEATTKTGAPILATVSMDGIIVWEKSADESTGWESRVLTNHIDIVRTVSFAPQSFLLASAGADGWLCLWEEAQQVSQLLTGVSSGFSCIAWHPGATHIAAGTETGELRVWKKETTQ</sequence>
<dbReference type="InterPro" id="IPR036322">
    <property type="entry name" value="WD40_repeat_dom_sf"/>
</dbReference>
<evidence type="ECO:0000256" key="3">
    <source>
        <dbReference type="PROSITE-ProRule" id="PRU00221"/>
    </source>
</evidence>
<reference evidence="4 5" key="1">
    <citation type="journal article" date="2015" name="Genome Announc.">
        <title>Draft Genome of the Euendolithic (true boring) Cyanobacterium Mastigocoleus testarum strain BC008.</title>
        <authorList>
            <person name="Guida B.S."/>
            <person name="Garcia-Pichel F."/>
        </authorList>
    </citation>
    <scope>NUCLEOTIDE SEQUENCE [LARGE SCALE GENOMIC DNA]</scope>
    <source>
        <strain evidence="4 5">BC008</strain>
    </source>
</reference>
<evidence type="ECO:0000256" key="1">
    <source>
        <dbReference type="ARBA" id="ARBA00022574"/>
    </source>
</evidence>
<keyword evidence="2" id="KW-0677">Repeat</keyword>
<protein>
    <submittedName>
        <fullName evidence="4">Uncharacterized protein</fullName>
    </submittedName>
</protein>
<dbReference type="Proteomes" id="UP000053372">
    <property type="component" value="Unassembled WGS sequence"/>
</dbReference>
<keyword evidence="1 3" id="KW-0853">WD repeat</keyword>
<dbReference type="OrthoDB" id="434800at2"/>
<evidence type="ECO:0000256" key="2">
    <source>
        <dbReference type="ARBA" id="ARBA00022737"/>
    </source>
</evidence>
<dbReference type="InterPro" id="IPR001680">
    <property type="entry name" value="WD40_rpt"/>
</dbReference>
<name>A0A0V7ZE27_9CYAN</name>
<evidence type="ECO:0000313" key="5">
    <source>
        <dbReference type="Proteomes" id="UP000053372"/>
    </source>
</evidence>
<keyword evidence="5" id="KW-1185">Reference proteome</keyword>
<dbReference type="Pfam" id="PF00400">
    <property type="entry name" value="WD40"/>
    <property type="match status" value="6"/>
</dbReference>
<dbReference type="EMBL" id="LMTZ01000151">
    <property type="protein sequence ID" value="KST62652.1"/>
    <property type="molecule type" value="Genomic_DNA"/>
</dbReference>
<dbReference type="SMART" id="SM00320">
    <property type="entry name" value="WD40"/>
    <property type="match status" value="8"/>
</dbReference>
<feature type="repeat" description="WD" evidence="3">
    <location>
        <begin position="16"/>
        <end position="47"/>
    </location>
</feature>
<accession>A0A0V7ZE27</accession>
<dbReference type="SUPFAM" id="SSF50978">
    <property type="entry name" value="WD40 repeat-like"/>
    <property type="match status" value="1"/>
</dbReference>
<dbReference type="Gene3D" id="2.130.10.10">
    <property type="entry name" value="YVTN repeat-like/Quinoprotein amine dehydrogenase"/>
    <property type="match status" value="2"/>
</dbReference>
<gene>
    <name evidence="4" type="ORF">BC008_38125</name>
</gene>
<dbReference type="RefSeq" id="WP_027846624.1">
    <property type="nucleotide sequence ID" value="NZ_LMTZ01000151.1"/>
</dbReference>
<dbReference type="PANTHER" id="PTHR19848:SF8">
    <property type="entry name" value="F-BOX AND WD REPEAT DOMAIN CONTAINING 7"/>
    <property type="match status" value="1"/>
</dbReference>
<evidence type="ECO:0000313" key="4">
    <source>
        <dbReference type="EMBL" id="KST62652.1"/>
    </source>
</evidence>
<organism evidence="4 5">
    <name type="scientific">Mastigocoleus testarum BC008</name>
    <dbReference type="NCBI Taxonomy" id="371196"/>
    <lineage>
        <taxon>Bacteria</taxon>
        <taxon>Bacillati</taxon>
        <taxon>Cyanobacteriota</taxon>
        <taxon>Cyanophyceae</taxon>
        <taxon>Nostocales</taxon>
        <taxon>Hapalosiphonaceae</taxon>
        <taxon>Mastigocoleus</taxon>
    </lineage>
</organism>
<dbReference type="PANTHER" id="PTHR19848">
    <property type="entry name" value="WD40 REPEAT PROTEIN"/>
    <property type="match status" value="1"/>
</dbReference>
<feature type="repeat" description="WD" evidence="3">
    <location>
        <begin position="280"/>
        <end position="312"/>
    </location>
</feature>
<dbReference type="InterPro" id="IPR015943">
    <property type="entry name" value="WD40/YVTN_repeat-like_dom_sf"/>
</dbReference>
<dbReference type="AlphaFoldDB" id="A0A0V7ZE27"/>